<gene>
    <name evidence="7" type="ORF">CKA38_02310</name>
</gene>
<evidence type="ECO:0000313" key="7">
    <source>
        <dbReference type="EMBL" id="AWI08250.1"/>
    </source>
</evidence>
<dbReference type="GO" id="GO:0003998">
    <property type="term" value="F:acylphosphatase activity"/>
    <property type="evidence" value="ECO:0007669"/>
    <property type="project" value="UniProtKB-EC"/>
</dbReference>
<evidence type="ECO:0000256" key="5">
    <source>
        <dbReference type="RuleBase" id="RU004168"/>
    </source>
</evidence>
<feature type="active site" evidence="4">
    <location>
        <position position="43"/>
    </location>
</feature>
<organism evidence="7 8">
    <name type="scientific">Ereboglobus luteus</name>
    <dbReference type="NCBI Taxonomy" id="1796921"/>
    <lineage>
        <taxon>Bacteria</taxon>
        <taxon>Pseudomonadati</taxon>
        <taxon>Verrucomicrobiota</taxon>
        <taxon>Opitutia</taxon>
        <taxon>Opitutales</taxon>
        <taxon>Opitutaceae</taxon>
        <taxon>Ereboglobus</taxon>
    </lineage>
</organism>
<dbReference type="EMBL" id="CP023004">
    <property type="protein sequence ID" value="AWI08250.1"/>
    <property type="molecule type" value="Genomic_DNA"/>
</dbReference>
<dbReference type="OrthoDB" id="9808093at2"/>
<reference evidence="7 8" key="1">
    <citation type="journal article" date="2018" name="Syst. Appl. Microbiol.">
        <title>Ereboglobus luteus gen. nov. sp. nov. from cockroach guts, and new insights into the oxygen relationship of the genera Opitutus and Didymococcus (Verrucomicrobia: Opitutaceae).</title>
        <authorList>
            <person name="Tegtmeier D."/>
            <person name="Belitz A."/>
            <person name="Radek R."/>
            <person name="Heimerl T."/>
            <person name="Brune A."/>
        </authorList>
    </citation>
    <scope>NUCLEOTIDE SEQUENCE [LARGE SCALE GENOMIC DNA]</scope>
    <source>
        <strain evidence="7 8">Ho45</strain>
    </source>
</reference>
<dbReference type="InterPro" id="IPR001792">
    <property type="entry name" value="Acylphosphatase-like_dom"/>
</dbReference>
<comment type="catalytic activity">
    <reaction evidence="3 4">
        <text>an acyl phosphate + H2O = a carboxylate + phosphate + H(+)</text>
        <dbReference type="Rhea" id="RHEA:14965"/>
        <dbReference type="ChEBI" id="CHEBI:15377"/>
        <dbReference type="ChEBI" id="CHEBI:15378"/>
        <dbReference type="ChEBI" id="CHEBI:29067"/>
        <dbReference type="ChEBI" id="CHEBI:43474"/>
        <dbReference type="ChEBI" id="CHEBI:59918"/>
        <dbReference type="EC" id="3.6.1.7"/>
    </reaction>
</comment>
<dbReference type="InterPro" id="IPR020456">
    <property type="entry name" value="Acylphosphatase"/>
</dbReference>
<evidence type="ECO:0000256" key="2">
    <source>
        <dbReference type="ARBA" id="ARBA00012150"/>
    </source>
</evidence>
<name>A0A2U8E089_9BACT</name>
<evidence type="ECO:0000313" key="8">
    <source>
        <dbReference type="Proteomes" id="UP000244896"/>
    </source>
</evidence>
<dbReference type="Gene3D" id="3.30.70.100">
    <property type="match status" value="1"/>
</dbReference>
<accession>A0A2U8E089</accession>
<dbReference type="KEGG" id="elut:CKA38_02310"/>
<proteinExistence type="inferred from homology"/>
<feature type="domain" description="Acylphosphatase-like" evidence="6">
    <location>
        <begin position="8"/>
        <end position="95"/>
    </location>
</feature>
<dbReference type="InterPro" id="IPR036046">
    <property type="entry name" value="Acylphosphatase-like_dom_sf"/>
</dbReference>
<dbReference type="Proteomes" id="UP000244896">
    <property type="component" value="Chromosome"/>
</dbReference>
<dbReference type="AlphaFoldDB" id="A0A2U8E089"/>
<protein>
    <recommendedName>
        <fullName evidence="2 4">acylphosphatase</fullName>
        <ecNumber evidence="2 4">3.6.1.7</ecNumber>
    </recommendedName>
</protein>
<keyword evidence="8" id="KW-1185">Reference proteome</keyword>
<feature type="active site" evidence="4">
    <location>
        <position position="25"/>
    </location>
</feature>
<keyword evidence="4" id="KW-0378">Hydrolase</keyword>
<dbReference type="PANTHER" id="PTHR47268">
    <property type="entry name" value="ACYLPHOSPHATASE"/>
    <property type="match status" value="1"/>
</dbReference>
<evidence type="ECO:0000256" key="1">
    <source>
        <dbReference type="ARBA" id="ARBA00005614"/>
    </source>
</evidence>
<dbReference type="Pfam" id="PF00708">
    <property type="entry name" value="Acylphosphatase"/>
    <property type="match status" value="1"/>
</dbReference>
<evidence type="ECO:0000256" key="3">
    <source>
        <dbReference type="ARBA" id="ARBA00047645"/>
    </source>
</evidence>
<dbReference type="PANTHER" id="PTHR47268:SF4">
    <property type="entry name" value="ACYLPHOSPHATASE"/>
    <property type="match status" value="1"/>
</dbReference>
<comment type="similarity">
    <text evidence="1 5">Belongs to the acylphosphatase family.</text>
</comment>
<sequence length="95" mass="10897">MTEPANTTYHETVYFAGHVQGVGFRYTTMQVAREYEVAGYVTNILDGRVHIEAEGRESEVKGFITALEDRMHGYIRKTERIPSRRPPEFSGFAIR</sequence>
<dbReference type="RefSeq" id="WP_108824054.1">
    <property type="nucleotide sequence ID" value="NZ_CP023004.1"/>
</dbReference>
<dbReference type="EC" id="3.6.1.7" evidence="2 4"/>
<evidence type="ECO:0000259" key="6">
    <source>
        <dbReference type="PROSITE" id="PS51160"/>
    </source>
</evidence>
<dbReference type="SUPFAM" id="SSF54975">
    <property type="entry name" value="Acylphosphatase/BLUF domain-like"/>
    <property type="match status" value="1"/>
</dbReference>
<dbReference type="PROSITE" id="PS51160">
    <property type="entry name" value="ACYLPHOSPHATASE_3"/>
    <property type="match status" value="1"/>
</dbReference>
<evidence type="ECO:0000256" key="4">
    <source>
        <dbReference type="PROSITE-ProRule" id="PRU00520"/>
    </source>
</evidence>